<dbReference type="SMART" id="SM00733">
    <property type="entry name" value="Mterf"/>
    <property type="match status" value="9"/>
</dbReference>
<dbReference type="Gene3D" id="1.25.70.10">
    <property type="entry name" value="Transcription termination factor 3, mitochondrial"/>
    <property type="match status" value="1"/>
</dbReference>
<feature type="compositionally biased region" description="Low complexity" evidence="4">
    <location>
        <begin position="187"/>
        <end position="197"/>
    </location>
</feature>
<evidence type="ECO:0000256" key="1">
    <source>
        <dbReference type="ARBA" id="ARBA00007692"/>
    </source>
</evidence>
<comment type="similarity">
    <text evidence="1">Belongs to the mTERF family.</text>
</comment>
<evidence type="ECO:0000313" key="6">
    <source>
        <dbReference type="Proteomes" id="UP001497522"/>
    </source>
</evidence>
<keyword evidence="6" id="KW-1185">Reference proteome</keyword>
<dbReference type="Proteomes" id="UP001497522">
    <property type="component" value="Chromosome 16"/>
</dbReference>
<reference evidence="5" key="1">
    <citation type="submission" date="2024-03" db="EMBL/GenBank/DDBJ databases">
        <authorList>
            <consortium name="ELIXIR-Norway"/>
            <consortium name="Elixir Norway"/>
        </authorList>
    </citation>
    <scope>NUCLEOTIDE SEQUENCE</scope>
</reference>
<name>A0ABP1AU97_9BRYO</name>
<sequence length="824" mass="91876">MFSSNSFLSLSNDSTIFFFSCCRHLQQVPQQHPFLTHFQQEQQGVQGRLLSVAAAAWKGPRPSDHNKSSRRSRSIRRDDDDDGNHPPLVGYAKVFTTVEEKMGGSEGRGSSDTVESETWNQGSSRTPVLKAGKKKLEKRDHDRRRASNGSSKSYVEEERSEAGRGGGRRGGGAELGFPLQRRKPWSAAAARNAAPAAGGNSIQRNNHERISGGSEKKSSFRTGSAYHHNNTGQLLQERRRTEQSSSLKSCWPDNIMIPAAEVEKLSLSTQGNAAAAANDDAQVVAVLDKEEVALREALKIRRKNTAEALCAALQAAKMSPRYSREVVAKMPAFVDQIMLEAVALKGDSKFVTSSFASRARACIDRTKVVESIKWLKHNSVTIPRVGKLVDLKMENLQVLCERVAWLKHMHVHGRDLGVVLTRQPCILSRPQAELDELIGLLERAGIRREWVGFVISRSPAVLSLSSQELIKKLLFFENLGVTPQQLGPMAFNFPASIGHFHIDEMQTKVEYFRRLGLADPNIGRAIATRPQLLACSIDAAWRPLVKYLRFLGVETTGLQRIICVNPSVFCFNLENNIAPKVRFLRAIGVHEEAIGKVIVEFPAFLSFSLDRKIRPVVRFLLETAGVTEANVGKVIALQPRLIGCSMSNKLQPLVEYFLNHQLRRDQLGTMVADFPMLLKYNVSIIKPKLEYFKRVLALPFDDLIAFPRYFSYSLQGRINPRYRILRGKGLMFNLRYMLACSDDLFNQRVEAALQGHAIEASDEVDDIEGAYEDASGAHFPTDDDSVYAYAYHSCGDDTEGDEEYGSETEGDEDMSGATFLKTHD</sequence>
<keyword evidence="3" id="KW-0809">Transit peptide</keyword>
<feature type="compositionally biased region" description="Acidic residues" evidence="4">
    <location>
        <begin position="797"/>
        <end position="814"/>
    </location>
</feature>
<keyword evidence="2" id="KW-0805">Transcription regulation</keyword>
<feature type="region of interest" description="Disordered" evidence="4">
    <location>
        <begin position="57"/>
        <end position="89"/>
    </location>
</feature>
<keyword evidence="2" id="KW-0804">Transcription</keyword>
<dbReference type="PANTHER" id="PTHR13068:SF98">
    <property type="entry name" value="TRANSCRIPTION TERMINATION FACTOR MTERF2, CHLOROPLASTIC"/>
    <property type="match status" value="1"/>
</dbReference>
<evidence type="ECO:0000256" key="2">
    <source>
        <dbReference type="ARBA" id="ARBA00022472"/>
    </source>
</evidence>
<feature type="compositionally biased region" description="Gly residues" evidence="4">
    <location>
        <begin position="163"/>
        <end position="174"/>
    </location>
</feature>
<feature type="compositionally biased region" description="Basic and acidic residues" evidence="4">
    <location>
        <begin position="205"/>
        <end position="218"/>
    </location>
</feature>
<evidence type="ECO:0000256" key="4">
    <source>
        <dbReference type="SAM" id="MobiDB-lite"/>
    </source>
</evidence>
<feature type="compositionally biased region" description="Polar residues" evidence="4">
    <location>
        <begin position="108"/>
        <end position="126"/>
    </location>
</feature>
<dbReference type="PANTHER" id="PTHR13068">
    <property type="entry name" value="CGI-12 PROTEIN-RELATED"/>
    <property type="match status" value="1"/>
</dbReference>
<accession>A0ABP1AU97</accession>
<dbReference type="InterPro" id="IPR038538">
    <property type="entry name" value="MTERF_sf"/>
</dbReference>
<gene>
    <name evidence="5" type="ORF">CSSPJE1EN2_LOCUS9086</name>
</gene>
<proteinExistence type="inferred from homology"/>
<protein>
    <submittedName>
        <fullName evidence="5">Uncharacterized protein</fullName>
    </submittedName>
</protein>
<dbReference type="Pfam" id="PF02536">
    <property type="entry name" value="mTERF"/>
    <property type="match status" value="1"/>
</dbReference>
<feature type="region of interest" description="Disordered" evidence="4">
    <location>
        <begin position="797"/>
        <end position="824"/>
    </location>
</feature>
<keyword evidence="2" id="KW-0806">Transcription termination</keyword>
<organism evidence="5 6">
    <name type="scientific">Sphagnum jensenii</name>
    <dbReference type="NCBI Taxonomy" id="128206"/>
    <lineage>
        <taxon>Eukaryota</taxon>
        <taxon>Viridiplantae</taxon>
        <taxon>Streptophyta</taxon>
        <taxon>Embryophyta</taxon>
        <taxon>Bryophyta</taxon>
        <taxon>Sphagnophytina</taxon>
        <taxon>Sphagnopsida</taxon>
        <taxon>Sphagnales</taxon>
        <taxon>Sphagnaceae</taxon>
        <taxon>Sphagnum</taxon>
    </lineage>
</organism>
<evidence type="ECO:0000313" key="5">
    <source>
        <dbReference type="EMBL" id="CAK9866091.1"/>
    </source>
</evidence>
<dbReference type="InterPro" id="IPR003690">
    <property type="entry name" value="MTERF"/>
</dbReference>
<evidence type="ECO:0000256" key="3">
    <source>
        <dbReference type="ARBA" id="ARBA00022946"/>
    </source>
</evidence>
<feature type="region of interest" description="Disordered" evidence="4">
    <location>
        <begin position="102"/>
        <end position="247"/>
    </location>
</feature>
<dbReference type="EMBL" id="OZ023717">
    <property type="protein sequence ID" value="CAK9866091.1"/>
    <property type="molecule type" value="Genomic_DNA"/>
</dbReference>